<keyword evidence="7" id="KW-0131">Cell cycle</keyword>
<keyword evidence="4" id="KW-0812">Transmembrane</keyword>
<comment type="caution">
    <text evidence="9">The sequence shown here is derived from an EMBL/GenBank/DDBJ whole genome shotgun (WGS) entry which is preliminary data.</text>
</comment>
<dbReference type="EMBL" id="QXJK01000004">
    <property type="protein sequence ID" value="RIX35270.1"/>
    <property type="molecule type" value="Genomic_DNA"/>
</dbReference>
<evidence type="ECO:0000256" key="1">
    <source>
        <dbReference type="ARBA" id="ARBA00004370"/>
    </source>
</evidence>
<dbReference type="OrthoDB" id="9790760at2"/>
<name>A0A418Q7I5_9CORY</name>
<evidence type="ECO:0000256" key="2">
    <source>
        <dbReference type="ARBA" id="ARBA00022475"/>
    </source>
</evidence>
<organism evidence="9 10">
    <name type="scientific">Corynebacterium falsenii</name>
    <dbReference type="NCBI Taxonomy" id="108486"/>
    <lineage>
        <taxon>Bacteria</taxon>
        <taxon>Bacillati</taxon>
        <taxon>Actinomycetota</taxon>
        <taxon>Actinomycetes</taxon>
        <taxon>Mycobacteriales</taxon>
        <taxon>Corynebacteriaceae</taxon>
        <taxon>Corynebacterium</taxon>
    </lineage>
</organism>
<feature type="domain" description="POTRA" evidence="8">
    <location>
        <begin position="25"/>
        <end position="93"/>
    </location>
</feature>
<dbReference type="InterPro" id="IPR013685">
    <property type="entry name" value="POTRA_FtsQ_type"/>
</dbReference>
<keyword evidence="6" id="KW-0472">Membrane</keyword>
<evidence type="ECO:0000259" key="8">
    <source>
        <dbReference type="PROSITE" id="PS51779"/>
    </source>
</evidence>
<dbReference type="PANTHER" id="PTHR37820:SF1">
    <property type="entry name" value="CELL DIVISION PROTEIN FTSQ"/>
    <property type="match status" value="1"/>
</dbReference>
<evidence type="ECO:0000256" key="7">
    <source>
        <dbReference type="ARBA" id="ARBA00023306"/>
    </source>
</evidence>
<evidence type="ECO:0000256" key="5">
    <source>
        <dbReference type="ARBA" id="ARBA00022989"/>
    </source>
</evidence>
<dbReference type="InterPro" id="IPR050487">
    <property type="entry name" value="FtsQ_DivIB"/>
</dbReference>
<keyword evidence="2" id="KW-1003">Cell membrane</keyword>
<accession>A0A418Q7I5</accession>
<comment type="subcellular location">
    <subcellularLocation>
        <location evidence="1">Membrane</location>
    </subcellularLocation>
</comment>
<reference evidence="9 10" key="1">
    <citation type="submission" date="2018-09" db="EMBL/GenBank/DDBJ databases">
        <title>Optimization and identification of Corynebacterium falsenii FN1-14 from fish paste.</title>
        <authorList>
            <person name="Daroonpunt R."/>
            <person name="Tanasupawat S."/>
        </authorList>
    </citation>
    <scope>NUCLEOTIDE SEQUENCE [LARGE SCALE GENOMIC DNA]</scope>
    <source>
        <strain evidence="9 10">FN1-14</strain>
    </source>
</reference>
<sequence length="218" mass="23103">MKKVVAIGVALIAIAAAVVFFFPVITVNKVEVQGATNADVAAIEDAAGITAGENMLRIDAAAAAQRVAKVPWVEKVTVARNWPRTVNITVTEHDAVGYIKDGSTPLAVDAHGNIFLSGIQPPGAVEFARVKPDDEQAIRAAAGAVASLVPELRQQLEQVDVPNAEAVTLKFKDNKTVFWGSADREKEKAEATRIVLGREGQEGTTWNVSNPAMPSVRG</sequence>
<dbReference type="PANTHER" id="PTHR37820">
    <property type="entry name" value="CELL DIVISION PROTEIN DIVIB"/>
    <property type="match status" value="1"/>
</dbReference>
<keyword evidence="10" id="KW-1185">Reference proteome</keyword>
<dbReference type="Proteomes" id="UP000285278">
    <property type="component" value="Unassembled WGS sequence"/>
</dbReference>
<protein>
    <submittedName>
        <fullName evidence="9">FtsQ-type POTRA domain-containing protein</fullName>
    </submittedName>
</protein>
<evidence type="ECO:0000313" key="9">
    <source>
        <dbReference type="EMBL" id="RIX35270.1"/>
    </source>
</evidence>
<dbReference type="RefSeq" id="WP_025402501.1">
    <property type="nucleotide sequence ID" value="NZ_CBCRUA010000003.1"/>
</dbReference>
<gene>
    <name evidence="9" type="ORF">D3M95_05255</name>
</gene>
<dbReference type="GO" id="GO:0005886">
    <property type="term" value="C:plasma membrane"/>
    <property type="evidence" value="ECO:0007669"/>
    <property type="project" value="TreeGrafter"/>
</dbReference>
<dbReference type="Gene3D" id="3.10.20.310">
    <property type="entry name" value="membrane protein fhac"/>
    <property type="match status" value="1"/>
</dbReference>
<evidence type="ECO:0000256" key="4">
    <source>
        <dbReference type="ARBA" id="ARBA00022692"/>
    </source>
</evidence>
<dbReference type="InterPro" id="IPR034746">
    <property type="entry name" value="POTRA"/>
</dbReference>
<evidence type="ECO:0000256" key="3">
    <source>
        <dbReference type="ARBA" id="ARBA00022618"/>
    </source>
</evidence>
<keyword evidence="5" id="KW-1133">Transmembrane helix</keyword>
<evidence type="ECO:0000313" key="10">
    <source>
        <dbReference type="Proteomes" id="UP000285278"/>
    </source>
</evidence>
<dbReference type="STRING" id="1451189.CFAL_04410"/>
<proteinExistence type="predicted"/>
<dbReference type="GO" id="GO:0051301">
    <property type="term" value="P:cell division"/>
    <property type="evidence" value="ECO:0007669"/>
    <property type="project" value="UniProtKB-KW"/>
</dbReference>
<dbReference type="PROSITE" id="PS51779">
    <property type="entry name" value="POTRA"/>
    <property type="match status" value="1"/>
</dbReference>
<evidence type="ECO:0000256" key="6">
    <source>
        <dbReference type="ARBA" id="ARBA00023136"/>
    </source>
</evidence>
<dbReference type="Pfam" id="PF08478">
    <property type="entry name" value="POTRA_1"/>
    <property type="match status" value="1"/>
</dbReference>
<dbReference type="AlphaFoldDB" id="A0A418Q7I5"/>
<keyword evidence="3" id="KW-0132">Cell division</keyword>